<reference evidence="8 9" key="1">
    <citation type="submission" date="2023-12" db="EMBL/GenBank/DDBJ databases">
        <title>Genome sequencing and assembly of bacterial species from a model synthetic community.</title>
        <authorList>
            <person name="Hogle S.L."/>
        </authorList>
    </citation>
    <scope>NUCLEOTIDE SEQUENCE [LARGE SCALE GENOMIC DNA]</scope>
    <source>
        <strain evidence="8 9">HAMBI_2792</strain>
    </source>
</reference>
<dbReference type="Pfam" id="PF00528">
    <property type="entry name" value="BPD_transp_1"/>
    <property type="match status" value="1"/>
</dbReference>
<dbReference type="InterPro" id="IPR035906">
    <property type="entry name" value="MetI-like_sf"/>
</dbReference>
<proteinExistence type="inferred from homology"/>
<comment type="subcellular location">
    <subcellularLocation>
        <location evidence="1 6">Cell membrane</location>
        <topology evidence="1 6">Multi-pass membrane protein</topology>
    </subcellularLocation>
</comment>
<evidence type="ECO:0000256" key="3">
    <source>
        <dbReference type="ARBA" id="ARBA00022692"/>
    </source>
</evidence>
<keyword evidence="5 6" id="KW-0472">Membrane</keyword>
<evidence type="ECO:0000256" key="1">
    <source>
        <dbReference type="ARBA" id="ARBA00004651"/>
    </source>
</evidence>
<evidence type="ECO:0000313" key="8">
    <source>
        <dbReference type="EMBL" id="WQE03919.1"/>
    </source>
</evidence>
<sequence length="215" mass="23097">MTIIQESLQLLTTRSAFFMRLFAEHLMICGVAAGFAIVIGVGLGVLITENRKLAPFVIQTSNIIYTIPSISLFGLLILVSGIGNVSAIIALVIYALLPMVNGTHTGLKQIDVGLIEAAEAFGMTRWQILRRIKLPLALPIILSSIRTMLVMTIALAGIASFIGAGGLGVAIYRGITTNSTAMTVVGSILIMLIAFLADFVLARFEKSIKWRKSYA</sequence>
<dbReference type="InterPro" id="IPR051204">
    <property type="entry name" value="ABC_transp_perm/SBD"/>
</dbReference>
<feature type="transmembrane region" description="Helical" evidence="6">
    <location>
        <begin position="21"/>
        <end position="47"/>
    </location>
</feature>
<feature type="transmembrane region" description="Helical" evidence="6">
    <location>
        <begin position="181"/>
        <end position="202"/>
    </location>
</feature>
<dbReference type="SUPFAM" id="SSF161098">
    <property type="entry name" value="MetI-like"/>
    <property type="match status" value="1"/>
</dbReference>
<organism evidence="8 9">
    <name type="scientific">Moraxella canis</name>
    <dbReference type="NCBI Taxonomy" id="90239"/>
    <lineage>
        <taxon>Bacteria</taxon>
        <taxon>Pseudomonadati</taxon>
        <taxon>Pseudomonadota</taxon>
        <taxon>Gammaproteobacteria</taxon>
        <taxon>Moraxellales</taxon>
        <taxon>Moraxellaceae</taxon>
        <taxon>Moraxella</taxon>
    </lineage>
</organism>
<evidence type="ECO:0000256" key="5">
    <source>
        <dbReference type="ARBA" id="ARBA00023136"/>
    </source>
</evidence>
<evidence type="ECO:0000256" key="2">
    <source>
        <dbReference type="ARBA" id="ARBA00022448"/>
    </source>
</evidence>
<dbReference type="PANTHER" id="PTHR30177">
    <property type="entry name" value="GLYCINE BETAINE/L-PROLINE TRANSPORT SYSTEM PERMEASE PROTEIN PROW"/>
    <property type="match status" value="1"/>
</dbReference>
<evidence type="ECO:0000256" key="6">
    <source>
        <dbReference type="RuleBase" id="RU363032"/>
    </source>
</evidence>
<comment type="similarity">
    <text evidence="6">Belongs to the binding-protein-dependent transport system permease family.</text>
</comment>
<keyword evidence="3 6" id="KW-0812">Transmembrane</keyword>
<gene>
    <name evidence="8" type="ORF">U0021_09315</name>
</gene>
<feature type="transmembrane region" description="Helical" evidence="6">
    <location>
        <begin position="149"/>
        <end position="175"/>
    </location>
</feature>
<dbReference type="CDD" id="cd06261">
    <property type="entry name" value="TM_PBP2"/>
    <property type="match status" value="1"/>
</dbReference>
<dbReference type="EMBL" id="CP139961">
    <property type="protein sequence ID" value="WQE03919.1"/>
    <property type="molecule type" value="Genomic_DNA"/>
</dbReference>
<dbReference type="RefSeq" id="WP_205276494.1">
    <property type="nucleotide sequence ID" value="NZ_CP139961.1"/>
</dbReference>
<keyword evidence="9" id="KW-1185">Reference proteome</keyword>
<feature type="transmembrane region" description="Helical" evidence="6">
    <location>
        <begin position="67"/>
        <end position="97"/>
    </location>
</feature>
<name>A0ABZ0WXE5_9GAMM</name>
<dbReference type="Gene3D" id="1.10.3720.10">
    <property type="entry name" value="MetI-like"/>
    <property type="match status" value="1"/>
</dbReference>
<protein>
    <submittedName>
        <fullName evidence="8">ABC transporter permease</fullName>
    </submittedName>
</protein>
<evidence type="ECO:0000313" key="9">
    <source>
        <dbReference type="Proteomes" id="UP001324384"/>
    </source>
</evidence>
<accession>A0ABZ0WXE5</accession>
<dbReference type="InterPro" id="IPR000515">
    <property type="entry name" value="MetI-like"/>
</dbReference>
<dbReference type="PANTHER" id="PTHR30177:SF4">
    <property type="entry name" value="OSMOPROTECTANT IMPORT PERMEASE PROTEIN OSMW"/>
    <property type="match status" value="1"/>
</dbReference>
<keyword evidence="2 6" id="KW-0813">Transport</keyword>
<dbReference type="PROSITE" id="PS50928">
    <property type="entry name" value="ABC_TM1"/>
    <property type="match status" value="1"/>
</dbReference>
<feature type="domain" description="ABC transmembrane type-1" evidence="7">
    <location>
        <begin position="22"/>
        <end position="201"/>
    </location>
</feature>
<dbReference type="Proteomes" id="UP001324384">
    <property type="component" value="Chromosome"/>
</dbReference>
<keyword evidence="4 6" id="KW-1133">Transmembrane helix</keyword>
<evidence type="ECO:0000256" key="4">
    <source>
        <dbReference type="ARBA" id="ARBA00022989"/>
    </source>
</evidence>
<evidence type="ECO:0000259" key="7">
    <source>
        <dbReference type="PROSITE" id="PS50928"/>
    </source>
</evidence>